<name>A0A1V9Y6A6_ACHHY</name>
<feature type="transmembrane region" description="Helical" evidence="1">
    <location>
        <begin position="509"/>
        <end position="529"/>
    </location>
</feature>
<dbReference type="EMBL" id="JNBR01002827">
    <property type="protein sequence ID" value="OQR81218.1"/>
    <property type="molecule type" value="Genomic_DNA"/>
</dbReference>
<keyword evidence="1" id="KW-1133">Transmembrane helix</keyword>
<keyword evidence="3" id="KW-1185">Reference proteome</keyword>
<accession>A0A1V9Y6A6</accession>
<gene>
    <name evidence="2" type="ORF">ACHHYP_16645</name>
</gene>
<evidence type="ECO:0000313" key="2">
    <source>
        <dbReference type="EMBL" id="OQR81218.1"/>
    </source>
</evidence>
<keyword evidence="1" id="KW-0472">Membrane</keyword>
<dbReference type="AlphaFoldDB" id="A0A1V9Y6A6"/>
<feature type="transmembrane region" description="Helical" evidence="1">
    <location>
        <begin position="435"/>
        <end position="460"/>
    </location>
</feature>
<feature type="transmembrane region" description="Helical" evidence="1">
    <location>
        <begin position="466"/>
        <end position="489"/>
    </location>
</feature>
<feature type="transmembrane region" description="Helical" evidence="1">
    <location>
        <begin position="576"/>
        <end position="593"/>
    </location>
</feature>
<reference evidence="2 3" key="1">
    <citation type="journal article" date="2014" name="Genome Biol. Evol.">
        <title>The secreted proteins of Achlya hypogyna and Thraustotheca clavata identify the ancestral oomycete secretome and reveal gene acquisitions by horizontal gene transfer.</title>
        <authorList>
            <person name="Misner I."/>
            <person name="Blouin N."/>
            <person name="Leonard G."/>
            <person name="Richards T.A."/>
            <person name="Lane C.E."/>
        </authorList>
    </citation>
    <scope>NUCLEOTIDE SEQUENCE [LARGE SCALE GENOMIC DNA]</scope>
    <source>
        <strain evidence="2 3">ATCC 48635</strain>
    </source>
</reference>
<keyword evidence="1" id="KW-0812">Transmembrane</keyword>
<feature type="transmembrane region" description="Helical" evidence="1">
    <location>
        <begin position="549"/>
        <end position="569"/>
    </location>
</feature>
<evidence type="ECO:0000256" key="1">
    <source>
        <dbReference type="SAM" id="Phobius"/>
    </source>
</evidence>
<comment type="caution">
    <text evidence="2">The sequence shown here is derived from an EMBL/GenBank/DDBJ whole genome shotgun (WGS) entry which is preliminary data.</text>
</comment>
<feature type="transmembrane region" description="Helical" evidence="1">
    <location>
        <begin position="386"/>
        <end position="409"/>
    </location>
</feature>
<evidence type="ECO:0008006" key="4">
    <source>
        <dbReference type="Google" id="ProtNLM"/>
    </source>
</evidence>
<proteinExistence type="predicted"/>
<organism evidence="2 3">
    <name type="scientific">Achlya hypogyna</name>
    <name type="common">Oomycete</name>
    <name type="synonym">Protoachlya hypogyna</name>
    <dbReference type="NCBI Taxonomy" id="1202772"/>
    <lineage>
        <taxon>Eukaryota</taxon>
        <taxon>Sar</taxon>
        <taxon>Stramenopiles</taxon>
        <taxon>Oomycota</taxon>
        <taxon>Saprolegniomycetes</taxon>
        <taxon>Saprolegniales</taxon>
        <taxon>Achlyaceae</taxon>
        <taxon>Achlya</taxon>
    </lineage>
</organism>
<sequence>MDIAGEEPSYTITSAPWGDLQEFYPKTITPSVPLSADLTELYSFLASQKPAHDVGFRDRAESYDQKAVERKLRELENWNFRLYLDEGARAFILALHVVHSTGLSTTIVTSATSRRSADPSLTSYINSCARVCSNLTAGGLILLSLVTLSVLISQGMFDRLVISANAQTEAYFWAPYGQTCMLDTHGFVPESKIEMRATTAAAWTAVGATLAQQWSLELQNVSVLYVTTCIIGGTASVGWANVQFVAGYDNFPDCLPTNGAQLVAGMAMLETTIRDAYEAGVYLLTLYSDLDPAMNTLLHHMSSDGSTAQLMSSPARTIITQDGNAAADASGSDYIIYSYRVMGYCHTEIEAVGGLGLDGWSQGKFSGHAICPGWNCGHQVTNAVELIVLQIVLSLLTIALLSGDIYVTLQGLHGLLHRKPVLTYAVLSGLERRKVLLVLITLNAVPSLLYLDVSRIYFFTQNGFKIWSLSAAMLANFVAFGCLLITSLVGMLPAPSYLKGYCVRFSSPLFLFGTMAGVLSSLCDLNLYKSVYNQFYAAPPYLGLYVNNATWPSGAYVAAGTPAVVTWILGQTGRPLVIAFGVAVVASGSYHGIRRKQPLLSTSWCCTNSFLSHVQVPNYITSLPLEQSNAIKIGNRVFCKPSTMALMGYAVVADDNVAPTDDGVKLKPTFLVVSIYALIPALLLRRWCRAPAVVGVIYNNRFTPTADARLEPTQRYTHRRGTCVN</sequence>
<protein>
    <recommendedName>
        <fullName evidence="4">Transmembrane protein</fullName>
    </recommendedName>
</protein>
<evidence type="ECO:0000313" key="3">
    <source>
        <dbReference type="Proteomes" id="UP000243579"/>
    </source>
</evidence>
<dbReference type="Proteomes" id="UP000243579">
    <property type="component" value="Unassembled WGS sequence"/>
</dbReference>
<dbReference type="OrthoDB" id="71681at2759"/>